<dbReference type="PANTHER" id="PTHR43142">
    <property type="entry name" value="CARBOXYLIC ESTER HYDROLASE"/>
    <property type="match status" value="1"/>
</dbReference>
<gene>
    <name evidence="7" type="ORF">C7M84_000847</name>
</gene>
<dbReference type="AlphaFoldDB" id="A0A3R7QJ23"/>
<dbReference type="EMBL" id="QCYY01001122">
    <property type="protein sequence ID" value="ROT80452.1"/>
    <property type="molecule type" value="Genomic_DNA"/>
</dbReference>
<keyword evidence="8" id="KW-1185">Reference proteome</keyword>
<accession>A0A3R7QJ23</accession>
<evidence type="ECO:0000256" key="1">
    <source>
        <dbReference type="ARBA" id="ARBA00005964"/>
    </source>
</evidence>
<dbReference type="PANTHER" id="PTHR43142:SF1">
    <property type="entry name" value="CARBOXYLIC ESTER HYDROLASE"/>
    <property type="match status" value="1"/>
</dbReference>
<keyword evidence="2" id="KW-0719">Serine esterase</keyword>
<keyword evidence="3" id="KW-0378">Hydrolase</keyword>
<dbReference type="Proteomes" id="UP000283509">
    <property type="component" value="Unassembled WGS sequence"/>
</dbReference>
<keyword evidence="4" id="KW-0325">Glycoprotein</keyword>
<protein>
    <submittedName>
        <fullName evidence="7">JHE-like carboxylesterase 1</fullName>
    </submittedName>
</protein>
<dbReference type="OrthoDB" id="6846267at2759"/>
<feature type="compositionally biased region" description="Basic and acidic residues" evidence="5">
    <location>
        <begin position="29"/>
        <end position="40"/>
    </location>
</feature>
<dbReference type="Gene3D" id="3.40.50.1820">
    <property type="entry name" value="alpha/beta hydrolase"/>
    <property type="match status" value="1"/>
</dbReference>
<dbReference type="GO" id="GO:0052689">
    <property type="term" value="F:carboxylic ester hydrolase activity"/>
    <property type="evidence" value="ECO:0007669"/>
    <property type="project" value="UniProtKB-KW"/>
</dbReference>
<feature type="domain" description="Carboxylesterase type B" evidence="6">
    <location>
        <begin position="52"/>
        <end position="572"/>
    </location>
</feature>
<organism evidence="7 8">
    <name type="scientific">Penaeus vannamei</name>
    <name type="common">Whiteleg shrimp</name>
    <name type="synonym">Litopenaeus vannamei</name>
    <dbReference type="NCBI Taxonomy" id="6689"/>
    <lineage>
        <taxon>Eukaryota</taxon>
        <taxon>Metazoa</taxon>
        <taxon>Ecdysozoa</taxon>
        <taxon>Arthropoda</taxon>
        <taxon>Crustacea</taxon>
        <taxon>Multicrustacea</taxon>
        <taxon>Malacostraca</taxon>
        <taxon>Eumalacostraca</taxon>
        <taxon>Eucarida</taxon>
        <taxon>Decapoda</taxon>
        <taxon>Dendrobranchiata</taxon>
        <taxon>Penaeoidea</taxon>
        <taxon>Penaeidae</taxon>
        <taxon>Penaeus</taxon>
    </lineage>
</organism>
<dbReference type="SUPFAM" id="SSF53474">
    <property type="entry name" value="alpha/beta-Hydrolases"/>
    <property type="match status" value="1"/>
</dbReference>
<evidence type="ECO:0000256" key="2">
    <source>
        <dbReference type="ARBA" id="ARBA00022487"/>
    </source>
</evidence>
<dbReference type="InterPro" id="IPR002018">
    <property type="entry name" value="CarbesteraseB"/>
</dbReference>
<name>A0A3R7QJ23_PENVA</name>
<evidence type="ECO:0000256" key="5">
    <source>
        <dbReference type="SAM" id="MobiDB-lite"/>
    </source>
</evidence>
<feature type="region of interest" description="Disordered" evidence="5">
    <location>
        <begin position="1"/>
        <end position="48"/>
    </location>
</feature>
<dbReference type="InterPro" id="IPR029058">
    <property type="entry name" value="AB_hydrolase_fold"/>
</dbReference>
<proteinExistence type="inferred from homology"/>
<evidence type="ECO:0000313" key="7">
    <source>
        <dbReference type="EMBL" id="ROT80452.1"/>
    </source>
</evidence>
<evidence type="ECO:0000313" key="8">
    <source>
        <dbReference type="Proteomes" id="UP000283509"/>
    </source>
</evidence>
<sequence length="594" mass="66317">MNAKYPPLFIGNERKQRKQNPRRPTSSGREVKTEAPREARSVTTKTPTIETVQVQLQQGVIEGARSEAGEGRFFYTFKSIPFAKPPVGALRFKNPVAAEGWQGVRDGTQVAPKCPQVDLFALLVTGALAFEGSEDCLYLTVYTPKPFESDLPVMVWIHGGAFILGNSEDYPALPLLTKDVVLVTVQYRLGTLGFLSTGDEAIPGNLGLKDQVMALRWVQDNIRDLGGDPGKVTIFGESAGAGSVHHHVLSPWPQRAIMQSGAALCPWALREDHRQVAMKMSDLFNCSAVDEASSSLDGAALAECLREVPFDELTGAPSKFMVINNGPVVMTPGVDGEYLPEHPAVLLREGRYNKVDIISGINRNDGALSSTPYLADPPLLDSLFANFSVNGPISLNFEAWEDDPDYLTRRAYHHYLGPLAVPLEKAEQFTQMYTDRMFSTCHMDAVQHHMRDEASGNRVFAYELQHRGEHSFFDDIYPLGNVSKDWVCHGDDIQYLFYKETDNKDLTRSEDRFVSRIMVDLWTNFASAGHPTPDLSLGFIWAPMTSASESYLAITPAPFMEDYQNQEVLEFWRNMPTRTNKLLYKDRFTPSPVY</sequence>
<reference evidence="7 8" key="1">
    <citation type="submission" date="2018-04" db="EMBL/GenBank/DDBJ databases">
        <authorList>
            <person name="Zhang X."/>
            <person name="Yuan J."/>
            <person name="Li F."/>
            <person name="Xiang J."/>
        </authorList>
    </citation>
    <scope>NUCLEOTIDE SEQUENCE [LARGE SCALE GENOMIC DNA]</scope>
    <source>
        <tissue evidence="7">Muscle</tissue>
    </source>
</reference>
<evidence type="ECO:0000256" key="4">
    <source>
        <dbReference type="ARBA" id="ARBA00023180"/>
    </source>
</evidence>
<reference evidence="7 8" key="2">
    <citation type="submission" date="2019-01" db="EMBL/GenBank/DDBJ databases">
        <title>The decoding of complex shrimp genome reveals the adaptation for benthos swimmer, frequently molting mechanism and breeding impact on genome.</title>
        <authorList>
            <person name="Sun Y."/>
            <person name="Gao Y."/>
            <person name="Yu Y."/>
        </authorList>
    </citation>
    <scope>NUCLEOTIDE SEQUENCE [LARGE SCALE GENOMIC DNA]</scope>
    <source>
        <tissue evidence="7">Muscle</tissue>
    </source>
</reference>
<dbReference type="Pfam" id="PF00135">
    <property type="entry name" value="COesterase"/>
    <property type="match status" value="1"/>
</dbReference>
<comment type="caution">
    <text evidence="7">The sequence shown here is derived from an EMBL/GenBank/DDBJ whole genome shotgun (WGS) entry which is preliminary data.</text>
</comment>
<evidence type="ECO:0000259" key="6">
    <source>
        <dbReference type="Pfam" id="PF00135"/>
    </source>
</evidence>
<comment type="similarity">
    <text evidence="1">Belongs to the type-B carboxylesterase/lipase family.</text>
</comment>
<evidence type="ECO:0000256" key="3">
    <source>
        <dbReference type="ARBA" id="ARBA00022801"/>
    </source>
</evidence>